<comment type="subcellular location">
    <subcellularLocation>
        <location evidence="1">Membrane</location>
    </subcellularLocation>
</comment>
<dbReference type="AlphaFoldDB" id="A0A5C5UUB0"/>
<dbReference type="PANTHER" id="PTHR13806:SF46">
    <property type="entry name" value="FLOTILLIN-1-RELATED"/>
    <property type="match status" value="1"/>
</dbReference>
<evidence type="ECO:0000313" key="7">
    <source>
        <dbReference type="Proteomes" id="UP000320791"/>
    </source>
</evidence>
<accession>A0A5C5UUB0</accession>
<dbReference type="InterPro" id="IPR001107">
    <property type="entry name" value="Band_7"/>
</dbReference>
<comment type="caution">
    <text evidence="6">The sequence shown here is derived from an EMBL/GenBank/DDBJ whole genome shotgun (WGS) entry which is preliminary data.</text>
</comment>
<dbReference type="EMBL" id="VOHM01000001">
    <property type="protein sequence ID" value="TWT28975.1"/>
    <property type="molecule type" value="Genomic_DNA"/>
</dbReference>
<evidence type="ECO:0000256" key="2">
    <source>
        <dbReference type="ARBA" id="ARBA00007161"/>
    </source>
</evidence>
<dbReference type="RefSeq" id="WP_146323091.1">
    <property type="nucleotide sequence ID" value="NZ_BAABLR010000076.1"/>
</dbReference>
<proteinExistence type="inferred from homology"/>
<dbReference type="GO" id="GO:0072659">
    <property type="term" value="P:protein localization to plasma membrane"/>
    <property type="evidence" value="ECO:0007669"/>
    <property type="project" value="TreeGrafter"/>
</dbReference>
<dbReference type="SUPFAM" id="SSF117892">
    <property type="entry name" value="Band 7/SPFH domain"/>
    <property type="match status" value="1"/>
</dbReference>
<comment type="similarity">
    <text evidence="2">Belongs to the band 7/mec-2 family. Flotillin subfamily.</text>
</comment>
<dbReference type="PANTHER" id="PTHR13806">
    <property type="entry name" value="FLOTILLIN-RELATED"/>
    <property type="match status" value="1"/>
</dbReference>
<dbReference type="InterPro" id="IPR027705">
    <property type="entry name" value="Flotillin_fam"/>
</dbReference>
<feature type="coiled-coil region" evidence="4">
    <location>
        <begin position="176"/>
        <end position="203"/>
    </location>
</feature>
<dbReference type="InterPro" id="IPR036013">
    <property type="entry name" value="Band_7/SPFH_dom_sf"/>
</dbReference>
<dbReference type="GO" id="GO:0002020">
    <property type="term" value="F:protease binding"/>
    <property type="evidence" value="ECO:0007669"/>
    <property type="project" value="TreeGrafter"/>
</dbReference>
<evidence type="ECO:0000259" key="5">
    <source>
        <dbReference type="Pfam" id="PF01145"/>
    </source>
</evidence>
<dbReference type="Gene3D" id="3.30.479.30">
    <property type="entry name" value="Band 7 domain"/>
    <property type="match status" value="1"/>
</dbReference>
<feature type="domain" description="Band 7" evidence="5">
    <location>
        <begin position="7"/>
        <end position="188"/>
    </location>
</feature>
<evidence type="ECO:0000256" key="4">
    <source>
        <dbReference type="SAM" id="Coils"/>
    </source>
</evidence>
<dbReference type="Proteomes" id="UP000320791">
    <property type="component" value="Unassembled WGS sequence"/>
</dbReference>
<dbReference type="Pfam" id="PF01145">
    <property type="entry name" value="Band_7"/>
    <property type="match status" value="1"/>
</dbReference>
<sequence>MLYFIPKPNEALLVSGGLRQRHGTPFRVYIGRGVIVLPLIHKVDRLHIGSRSVRVTVDAQTAQNISLQVEATFVYRVNPDQQSIAEAGSRFLGTTDEEMNRIASDVFSGEVRSLVGARSVEDIICDRDSLNMDVLTATEPKLLAMGLKIDNFQINEISDHNNHINNLSQPELSRVRKLAEVSAAQADAEIEKAQQQAARDKSLYQKETDLQVSSNTMETAKQRARAAQSGPTAEAEALIELTQRRKELAAEEAELREVELIAQVIKPAEAEAKRRTIEAQAEAQAQRLLNEALASHDRIGLDAEIIQVMPEVAKNIASALAESRITMFNGGEGLTQLYSEITALTQHLIGSARNQALSNQDDSQTTADVANALALSETDVNSVDSAEPIGS</sequence>
<dbReference type="CDD" id="cd03399">
    <property type="entry name" value="SPFH_flotillin"/>
    <property type="match status" value="1"/>
</dbReference>
<keyword evidence="4" id="KW-0175">Coiled coil</keyword>
<reference evidence="6 7" key="1">
    <citation type="submission" date="2019-08" db="EMBL/GenBank/DDBJ databases">
        <authorList>
            <person name="Lei W."/>
        </authorList>
    </citation>
    <scope>NUCLEOTIDE SEQUENCE [LARGE SCALE GENOMIC DNA]</scope>
    <source>
        <strain evidence="6 7">CCUG 58627</strain>
    </source>
</reference>
<organism evidence="6 7">
    <name type="scientific">Corynebacterium canis</name>
    <dbReference type="NCBI Taxonomy" id="679663"/>
    <lineage>
        <taxon>Bacteria</taxon>
        <taxon>Bacillati</taxon>
        <taxon>Actinomycetota</taxon>
        <taxon>Actinomycetes</taxon>
        <taxon>Mycobacteriales</taxon>
        <taxon>Corynebacteriaceae</taxon>
        <taxon>Corynebacterium</taxon>
    </lineage>
</organism>
<evidence type="ECO:0000256" key="1">
    <source>
        <dbReference type="ARBA" id="ARBA00004370"/>
    </source>
</evidence>
<dbReference type="GO" id="GO:0005886">
    <property type="term" value="C:plasma membrane"/>
    <property type="evidence" value="ECO:0007669"/>
    <property type="project" value="TreeGrafter"/>
</dbReference>
<evidence type="ECO:0000256" key="3">
    <source>
        <dbReference type="ARBA" id="ARBA00023136"/>
    </source>
</evidence>
<protein>
    <submittedName>
        <fullName evidence="6">Flotillin family protein</fullName>
    </submittedName>
</protein>
<keyword evidence="3" id="KW-0472">Membrane</keyword>
<dbReference type="OrthoDB" id="9786220at2"/>
<evidence type="ECO:0000313" key="6">
    <source>
        <dbReference type="EMBL" id="TWT28975.1"/>
    </source>
</evidence>
<name>A0A5C5UUB0_9CORY</name>
<keyword evidence="7" id="KW-1185">Reference proteome</keyword>
<gene>
    <name evidence="6" type="ORF">FRX94_00165</name>
</gene>